<gene>
    <name evidence="8" type="ORF">H9697_08950</name>
</gene>
<dbReference type="PANTHER" id="PTHR30619:SF1">
    <property type="entry name" value="RECOMBINATION PROTEIN 2"/>
    <property type="match status" value="1"/>
</dbReference>
<reference evidence="8" key="1">
    <citation type="journal article" date="2021" name="PeerJ">
        <title>Extensive microbial diversity within the chicken gut microbiome revealed by metagenomics and culture.</title>
        <authorList>
            <person name="Gilroy R."/>
            <person name="Ravi A."/>
            <person name="Getino M."/>
            <person name="Pursley I."/>
            <person name="Horton D.L."/>
            <person name="Alikhan N.F."/>
            <person name="Baker D."/>
            <person name="Gharbi K."/>
            <person name="Hall N."/>
            <person name="Watson M."/>
            <person name="Adriaenssens E.M."/>
            <person name="Foster-Nyarko E."/>
            <person name="Jarju S."/>
            <person name="Secka A."/>
            <person name="Antonio M."/>
            <person name="Oren A."/>
            <person name="Chaudhuri R.R."/>
            <person name="La Ragione R."/>
            <person name="Hildebrand F."/>
            <person name="Pallen M.J."/>
        </authorList>
    </citation>
    <scope>NUCLEOTIDE SEQUENCE</scope>
    <source>
        <strain evidence="8">CHK196-7946</strain>
    </source>
</reference>
<dbReference type="Proteomes" id="UP000823902">
    <property type="component" value="Unassembled WGS sequence"/>
</dbReference>
<evidence type="ECO:0000256" key="6">
    <source>
        <dbReference type="SAM" id="Phobius"/>
    </source>
</evidence>
<organism evidence="8 9">
    <name type="scientific">Candidatus Mediterraneibacter faecavium</name>
    <dbReference type="NCBI Taxonomy" id="2838668"/>
    <lineage>
        <taxon>Bacteria</taxon>
        <taxon>Bacillati</taxon>
        <taxon>Bacillota</taxon>
        <taxon>Clostridia</taxon>
        <taxon>Lachnospirales</taxon>
        <taxon>Lachnospiraceae</taxon>
        <taxon>Mediterraneibacter</taxon>
    </lineage>
</organism>
<dbReference type="GO" id="GO:0005886">
    <property type="term" value="C:plasma membrane"/>
    <property type="evidence" value="ECO:0007669"/>
    <property type="project" value="UniProtKB-SubCell"/>
</dbReference>
<feature type="transmembrane region" description="Helical" evidence="6">
    <location>
        <begin position="349"/>
        <end position="379"/>
    </location>
</feature>
<feature type="transmembrane region" description="Helical" evidence="6">
    <location>
        <begin position="236"/>
        <end position="263"/>
    </location>
</feature>
<dbReference type="InterPro" id="IPR004477">
    <property type="entry name" value="ComEC_N"/>
</dbReference>
<dbReference type="InterPro" id="IPR035681">
    <property type="entry name" value="ComA-like_MBL"/>
</dbReference>
<evidence type="ECO:0000313" key="9">
    <source>
        <dbReference type="Proteomes" id="UP000823902"/>
    </source>
</evidence>
<dbReference type="NCBIfam" id="TIGR00360">
    <property type="entry name" value="ComEC_N-term"/>
    <property type="match status" value="1"/>
</dbReference>
<dbReference type="SMART" id="SM00849">
    <property type="entry name" value="Lactamase_B"/>
    <property type="match status" value="1"/>
</dbReference>
<comment type="caution">
    <text evidence="8">The sequence shown here is derived from an EMBL/GenBank/DDBJ whole genome shotgun (WGS) entry which is preliminary data.</text>
</comment>
<feature type="transmembrane region" description="Helical" evidence="6">
    <location>
        <begin position="275"/>
        <end position="295"/>
    </location>
</feature>
<dbReference type="InterPro" id="IPR052159">
    <property type="entry name" value="Competence_DNA_uptake"/>
</dbReference>
<protein>
    <submittedName>
        <fullName evidence="8">ComEC/Rec2 family competence protein</fullName>
    </submittedName>
</protein>
<evidence type="ECO:0000256" key="2">
    <source>
        <dbReference type="ARBA" id="ARBA00022475"/>
    </source>
</evidence>
<feature type="transmembrane region" description="Helical" evidence="6">
    <location>
        <begin position="307"/>
        <end position="328"/>
    </location>
</feature>
<feature type="transmembrane region" description="Helical" evidence="6">
    <location>
        <begin position="391"/>
        <end position="412"/>
    </location>
</feature>
<sequence>MKKRPLCAICVLFLVIQSIRVLFFGVEEMQPSALEKAVSCGEKQVELAGTVYRIEQKKKVTAVFLKDSTVSAADQTFNESEILVYISQNETERSTGLKIGNRIAVSGEAETFEPARNPGNFDQKTYYLRQGIHVLVWAEQYSIQSHAAKPVRQFLSEIKGRWNELLLRHLGDYYGGTMSAILLGEKSGLDAEMKTMYQKCGISHLLAISGLHMTFLGMGIYNLLRKVGCGFALSGLAGGILLILYSLMIGAGVSSLRALIMFLVRIGAEITGRDYDLLTSLFLSAAILCFQQPLYLTDAGFQLSYGAILGIALLSPVFSEMFGCAQISDRKRRLERRKTGRLLWLQDKGITALLWGLNGLSTSLAVNVLLLGPLLWFYFEIPPYSVFLNLIVIPVMPVAMGAGVAGSALCLLSDPVGGVVLQSCGGVLRCYDQVCTWAGMLPCDRFVAGKPDGIWIVAYYLVLAGLWLLFRYITGKREREEEQRNSRDTITNENRRPCRESRRSCRFPGCGMLVFAVGMALICRGGSRLPDEVQVTVLDVGQGDGIHIRQDSFNCLIDGGSSDVSSVGTYRLEPYFLSQGVDTLDYVFVTHGDDDHISGVREMLENQIFGVKIRNLVMPPPEYHDEKLAGLAQTAVKNGTRVTVMDPGDKITTGAADGKTGLLLTCIGPESAMGVEPGNETSLVLDLSFGEFDMLFTGDVEGTGEERLISSGLLRDYDVLKAAHHGSKNSGTEEFLRITEPEYVVISAGVDNRYGHPHAETLQRLDDAGCTVCSTQDNGAVMIRSDGRNMTIRGYQ</sequence>
<dbReference type="InterPro" id="IPR036866">
    <property type="entry name" value="RibonucZ/Hydroxyglut_hydro"/>
</dbReference>
<dbReference type="CDD" id="cd07731">
    <property type="entry name" value="ComA-like_MBL-fold"/>
    <property type="match status" value="1"/>
</dbReference>
<comment type="subcellular location">
    <subcellularLocation>
        <location evidence="1">Cell membrane</location>
        <topology evidence="1">Multi-pass membrane protein</topology>
    </subcellularLocation>
</comment>
<name>A0A9D2TM25_9FIRM</name>
<keyword evidence="5 6" id="KW-0472">Membrane</keyword>
<feature type="transmembrane region" description="Helical" evidence="6">
    <location>
        <begin position="453"/>
        <end position="474"/>
    </location>
</feature>
<keyword evidence="3 6" id="KW-0812">Transmembrane</keyword>
<dbReference type="Pfam" id="PF03772">
    <property type="entry name" value="Competence"/>
    <property type="match status" value="1"/>
</dbReference>
<dbReference type="SUPFAM" id="SSF56281">
    <property type="entry name" value="Metallo-hydrolase/oxidoreductase"/>
    <property type="match status" value="1"/>
</dbReference>
<keyword evidence="4 6" id="KW-1133">Transmembrane helix</keyword>
<dbReference type="EMBL" id="DWVY01000047">
    <property type="protein sequence ID" value="HJC75054.1"/>
    <property type="molecule type" value="Genomic_DNA"/>
</dbReference>
<evidence type="ECO:0000256" key="3">
    <source>
        <dbReference type="ARBA" id="ARBA00022692"/>
    </source>
</evidence>
<evidence type="ECO:0000256" key="5">
    <source>
        <dbReference type="ARBA" id="ARBA00023136"/>
    </source>
</evidence>
<dbReference type="AlphaFoldDB" id="A0A9D2TM25"/>
<dbReference type="Gene3D" id="3.60.15.10">
    <property type="entry name" value="Ribonuclease Z/Hydroxyacylglutathione hydrolase-like"/>
    <property type="match status" value="1"/>
</dbReference>
<evidence type="ECO:0000313" key="8">
    <source>
        <dbReference type="EMBL" id="HJC75054.1"/>
    </source>
</evidence>
<feature type="domain" description="Metallo-beta-lactamase" evidence="7">
    <location>
        <begin position="542"/>
        <end position="750"/>
    </location>
</feature>
<evidence type="ECO:0000256" key="4">
    <source>
        <dbReference type="ARBA" id="ARBA00022989"/>
    </source>
</evidence>
<dbReference type="PANTHER" id="PTHR30619">
    <property type="entry name" value="DNA INTERNALIZATION/COMPETENCE PROTEIN COMEC/REC2"/>
    <property type="match status" value="1"/>
</dbReference>
<accession>A0A9D2TM25</accession>
<evidence type="ECO:0000259" key="7">
    <source>
        <dbReference type="SMART" id="SM00849"/>
    </source>
</evidence>
<dbReference type="InterPro" id="IPR001279">
    <property type="entry name" value="Metallo-B-lactamas"/>
</dbReference>
<dbReference type="InterPro" id="IPR025405">
    <property type="entry name" value="DUF4131"/>
</dbReference>
<reference evidence="8" key="2">
    <citation type="submission" date="2021-04" db="EMBL/GenBank/DDBJ databases">
        <authorList>
            <person name="Gilroy R."/>
        </authorList>
    </citation>
    <scope>NUCLEOTIDE SEQUENCE</scope>
    <source>
        <strain evidence="8">CHK196-7946</strain>
    </source>
</reference>
<dbReference type="Pfam" id="PF13567">
    <property type="entry name" value="DUF4131"/>
    <property type="match status" value="1"/>
</dbReference>
<feature type="transmembrane region" description="Helical" evidence="6">
    <location>
        <begin position="205"/>
        <end position="224"/>
    </location>
</feature>
<evidence type="ECO:0000256" key="1">
    <source>
        <dbReference type="ARBA" id="ARBA00004651"/>
    </source>
</evidence>
<keyword evidence="2" id="KW-1003">Cell membrane</keyword>
<proteinExistence type="predicted"/>
<dbReference type="Pfam" id="PF00753">
    <property type="entry name" value="Lactamase_B"/>
    <property type="match status" value="1"/>
</dbReference>